<dbReference type="PANTHER" id="PTHR11380:SF16">
    <property type="entry name" value="TRANSCRIPTION INITIATION PROTEIN SPT3 HOMOLOG"/>
    <property type="match status" value="1"/>
</dbReference>
<gene>
    <name evidence="6" type="ORF">CAPTEDRAFT_221143</name>
</gene>
<dbReference type="PANTHER" id="PTHR11380">
    <property type="entry name" value="TRANSCRIPTION INITIATION FACTOR TFIID/SUPT3-RELATED"/>
    <property type="match status" value="1"/>
</dbReference>
<feature type="region of interest" description="Disordered" evidence="5">
    <location>
        <begin position="266"/>
        <end position="318"/>
    </location>
</feature>
<dbReference type="GO" id="GO:0006366">
    <property type="term" value="P:transcription by RNA polymerase II"/>
    <property type="evidence" value="ECO:0007669"/>
    <property type="project" value="InterPro"/>
</dbReference>
<keyword evidence="4" id="KW-0539">Nucleus</keyword>
<dbReference type="OrthoDB" id="66982at2759"/>
<dbReference type="EMBL" id="KB298361">
    <property type="protein sequence ID" value="ELU09308.1"/>
    <property type="molecule type" value="Genomic_DNA"/>
</dbReference>
<evidence type="ECO:0000256" key="1">
    <source>
        <dbReference type="ARBA" id="ARBA00004123"/>
    </source>
</evidence>
<dbReference type="CDD" id="cd22926">
    <property type="entry name" value="HFD_SPT3"/>
    <property type="match status" value="1"/>
</dbReference>
<comment type="subcellular location">
    <subcellularLocation>
        <location evidence="1">Nucleus</location>
    </subcellularLocation>
</comment>
<reference evidence="7" key="3">
    <citation type="submission" date="2015-06" db="UniProtKB">
        <authorList>
            <consortium name="EnsemblMetazoa"/>
        </authorList>
    </citation>
    <scope>IDENTIFICATION</scope>
</reference>
<evidence type="ECO:0000313" key="7">
    <source>
        <dbReference type="EnsemblMetazoa" id="CapteP221143"/>
    </source>
</evidence>
<dbReference type="Proteomes" id="UP000014760">
    <property type="component" value="Unassembled WGS sequence"/>
</dbReference>
<evidence type="ECO:0000256" key="4">
    <source>
        <dbReference type="ARBA" id="ARBA00023242"/>
    </source>
</evidence>
<dbReference type="FunCoup" id="R7UT13">
    <property type="interactions" value="327"/>
</dbReference>
<keyword evidence="8" id="KW-1185">Reference proteome</keyword>
<dbReference type="STRING" id="283909.R7UT13"/>
<dbReference type="OMA" id="YTEFCES"/>
<evidence type="ECO:0000313" key="8">
    <source>
        <dbReference type="Proteomes" id="UP000014760"/>
    </source>
</evidence>
<dbReference type="EnsemblMetazoa" id="CapteT221143">
    <property type="protein sequence ID" value="CapteP221143"/>
    <property type="gene ID" value="CapteG221143"/>
</dbReference>
<dbReference type="HOGENOM" id="CLU_061312_0_0_1"/>
<dbReference type="Pfam" id="PF02269">
    <property type="entry name" value="TFIID-18kDa"/>
    <property type="match status" value="1"/>
</dbReference>
<accession>R7UT13</accession>
<name>R7UT13_CAPTE</name>
<protein>
    <recommendedName>
        <fullName evidence="9">Transcription initiation protein SPT3 homolog</fullName>
    </recommendedName>
</protein>
<dbReference type="InterPro" id="IPR003195">
    <property type="entry name" value="TFIID_TAF13"/>
</dbReference>
<dbReference type="EMBL" id="AMQN01006444">
    <property type="status" value="NOT_ANNOTATED_CDS"/>
    <property type="molecule type" value="Genomic_DNA"/>
</dbReference>
<evidence type="ECO:0000256" key="5">
    <source>
        <dbReference type="SAM" id="MobiDB-lite"/>
    </source>
</evidence>
<dbReference type="GO" id="GO:0005634">
    <property type="term" value="C:nucleus"/>
    <property type="evidence" value="ECO:0007669"/>
    <property type="project" value="UniProtKB-SubCell"/>
</dbReference>
<evidence type="ECO:0008006" key="9">
    <source>
        <dbReference type="Google" id="ProtNLM"/>
    </source>
</evidence>
<evidence type="ECO:0000256" key="2">
    <source>
        <dbReference type="ARBA" id="ARBA00023015"/>
    </source>
</evidence>
<reference evidence="8" key="1">
    <citation type="submission" date="2012-12" db="EMBL/GenBank/DDBJ databases">
        <authorList>
            <person name="Hellsten U."/>
            <person name="Grimwood J."/>
            <person name="Chapman J.A."/>
            <person name="Shapiro H."/>
            <person name="Aerts A."/>
            <person name="Otillar R.P."/>
            <person name="Terry A.Y."/>
            <person name="Boore J.L."/>
            <person name="Simakov O."/>
            <person name="Marletaz F."/>
            <person name="Cho S.-J."/>
            <person name="Edsinger-Gonzales E."/>
            <person name="Havlak P."/>
            <person name="Kuo D.-H."/>
            <person name="Larsson T."/>
            <person name="Lv J."/>
            <person name="Arendt D."/>
            <person name="Savage R."/>
            <person name="Osoegawa K."/>
            <person name="de Jong P."/>
            <person name="Lindberg D.R."/>
            <person name="Seaver E.C."/>
            <person name="Weisblat D.A."/>
            <person name="Putnam N.H."/>
            <person name="Grigoriev I.V."/>
            <person name="Rokhsar D.S."/>
        </authorList>
    </citation>
    <scope>NUCLEOTIDE SEQUENCE</scope>
    <source>
        <strain evidence="8">I ESC-2004</strain>
    </source>
</reference>
<dbReference type="AlphaFoldDB" id="R7UT13"/>
<proteinExistence type="predicted"/>
<keyword evidence="3" id="KW-0804">Transcription</keyword>
<dbReference type="GO" id="GO:0003713">
    <property type="term" value="F:transcription coactivator activity"/>
    <property type="evidence" value="ECO:0007669"/>
    <property type="project" value="TreeGrafter"/>
</dbReference>
<evidence type="ECO:0000313" key="6">
    <source>
        <dbReference type="EMBL" id="ELU09308.1"/>
    </source>
</evidence>
<reference evidence="6 8" key="2">
    <citation type="journal article" date="2013" name="Nature">
        <title>Insights into bilaterian evolution from three spiralian genomes.</title>
        <authorList>
            <person name="Simakov O."/>
            <person name="Marletaz F."/>
            <person name="Cho S.J."/>
            <person name="Edsinger-Gonzales E."/>
            <person name="Havlak P."/>
            <person name="Hellsten U."/>
            <person name="Kuo D.H."/>
            <person name="Larsson T."/>
            <person name="Lv J."/>
            <person name="Arendt D."/>
            <person name="Savage R."/>
            <person name="Osoegawa K."/>
            <person name="de Jong P."/>
            <person name="Grimwood J."/>
            <person name="Chapman J.A."/>
            <person name="Shapiro H."/>
            <person name="Aerts A."/>
            <person name="Otillar R.P."/>
            <person name="Terry A.Y."/>
            <person name="Boore J.L."/>
            <person name="Grigoriev I.V."/>
            <person name="Lindberg D.R."/>
            <person name="Seaver E.C."/>
            <person name="Weisblat D.A."/>
            <person name="Putnam N.H."/>
            <person name="Rokhsar D.S."/>
        </authorList>
    </citation>
    <scope>NUCLEOTIDE SEQUENCE</scope>
    <source>
        <strain evidence="6 8">I ESC-2004</strain>
    </source>
</reference>
<organism evidence="6">
    <name type="scientific">Capitella teleta</name>
    <name type="common">Polychaete worm</name>
    <dbReference type="NCBI Taxonomy" id="283909"/>
    <lineage>
        <taxon>Eukaryota</taxon>
        <taxon>Metazoa</taxon>
        <taxon>Spiralia</taxon>
        <taxon>Lophotrochozoa</taxon>
        <taxon>Annelida</taxon>
        <taxon>Polychaeta</taxon>
        <taxon>Sedentaria</taxon>
        <taxon>Scolecida</taxon>
        <taxon>Capitellidae</taxon>
        <taxon>Capitella</taxon>
    </lineage>
</organism>
<evidence type="ECO:0000256" key="3">
    <source>
        <dbReference type="ARBA" id="ARBA00023163"/>
    </source>
</evidence>
<sequence>MSADVCAGKLLLIWRSFRRSAYLTRHGLGDCRKPLATSAALIEEIVYRHLQRVLYQAEEAARLRHARFIGLEEFIFILRRNKVKLKRLLRFLEYQDVRSMSLKAMEDEEVTEPGTAGKRKRSCRRFLSTIDQTGELLTLLKDDGVDDIKQDRLLRAEMQTRCMDPQQYKEFCTARQASFTPKYRSQKFKEWLFTDLNLEIRPNQHGVEILSYLAYECTAQIVDMALLVRQDMKAEVSDPFQQVLPPVCINHASLAVMQHANQPPNLTTSVTGFGAAPVRSPKSSPPSSPSSPTTDPLDITGSKLPKAKKRKKGSQLSGKEMFAGQALQPHHIHEAVRRFNLCSGPFDCFMKEPTIALMKKVICL</sequence>
<keyword evidence="2" id="KW-0805">Transcription regulation</keyword>